<evidence type="ECO:0000259" key="8">
    <source>
        <dbReference type="Pfam" id="PF08340"/>
    </source>
</evidence>
<dbReference type="PANTHER" id="PTHR30636">
    <property type="entry name" value="UPF0701 PROTEIN YICC"/>
    <property type="match status" value="1"/>
</dbReference>
<feature type="domain" description="Endoribonuclease YicC-like C-terminal" evidence="8">
    <location>
        <begin position="173"/>
        <end position="286"/>
    </location>
</feature>
<comment type="caution">
    <text evidence="9">The sequence shown here is derived from an EMBL/GenBank/DDBJ whole genome shotgun (WGS) entry which is preliminary data.</text>
</comment>
<sequence length="287" mass="32501">MIRSMTGFGKAVAQLPGKKVSIEIKSLNSKGLDLNLRLPSSHREMEVEIRDVLASGVIRGKADISFFVELTGAEEAPAINAEIVKGYVRQLNTIARELGLESDVLSLAMRMPDALKNEPKEISEDERASILQTLNEAIEQFNGFRLREGEHLQNDLTGNINTIRDLLSKVPQYESERITTTRERMMKALEALEAKVDENRFEQELVFYLEKYDVNEEKVRLSGHLDHFEESLRESGVHGRKLGFISQEIGREINTLGSKANHVEMQKLVVGMKEELEKIKEQVLNVL</sequence>
<dbReference type="GO" id="GO:0016787">
    <property type="term" value="F:hydrolase activity"/>
    <property type="evidence" value="ECO:0007669"/>
    <property type="project" value="UniProtKB-KW"/>
</dbReference>
<dbReference type="AlphaFoldDB" id="A0A6L3ZG43"/>
<dbReference type="OrthoDB" id="9771229at2"/>
<dbReference type="Proteomes" id="UP000484164">
    <property type="component" value="Unassembled WGS sequence"/>
</dbReference>
<organism evidence="9 10">
    <name type="scientific">Phaeocystidibacter marisrubri</name>
    <dbReference type="NCBI Taxonomy" id="1577780"/>
    <lineage>
        <taxon>Bacteria</taxon>
        <taxon>Pseudomonadati</taxon>
        <taxon>Bacteroidota</taxon>
        <taxon>Flavobacteriia</taxon>
        <taxon>Flavobacteriales</taxon>
        <taxon>Phaeocystidibacteraceae</taxon>
        <taxon>Phaeocystidibacter</taxon>
    </lineage>
</organism>
<dbReference type="InterPro" id="IPR013551">
    <property type="entry name" value="YicC-like_C"/>
</dbReference>
<dbReference type="EMBL" id="WBVQ01000002">
    <property type="protein sequence ID" value="KAB2816304.1"/>
    <property type="molecule type" value="Genomic_DNA"/>
</dbReference>
<keyword evidence="4" id="KW-0378">Hydrolase</keyword>
<dbReference type="RefSeq" id="WP_151693731.1">
    <property type="nucleotide sequence ID" value="NZ_BMGX01000001.1"/>
</dbReference>
<evidence type="ECO:0000256" key="5">
    <source>
        <dbReference type="ARBA" id="ARBA00035648"/>
    </source>
</evidence>
<keyword evidence="3" id="KW-0255">Endonuclease</keyword>
<dbReference type="InterPro" id="IPR013527">
    <property type="entry name" value="YicC-like_N"/>
</dbReference>
<evidence type="ECO:0000259" key="7">
    <source>
        <dbReference type="Pfam" id="PF03755"/>
    </source>
</evidence>
<dbReference type="PANTHER" id="PTHR30636:SF3">
    <property type="entry name" value="UPF0701 PROTEIN YICC"/>
    <property type="match status" value="1"/>
</dbReference>
<dbReference type="InterPro" id="IPR005229">
    <property type="entry name" value="YicC/YloC-like"/>
</dbReference>
<accession>A0A6L3ZG43</accession>
<evidence type="ECO:0000256" key="3">
    <source>
        <dbReference type="ARBA" id="ARBA00022759"/>
    </source>
</evidence>
<evidence type="ECO:0000256" key="1">
    <source>
        <dbReference type="ARBA" id="ARBA00001968"/>
    </source>
</evidence>
<proteinExistence type="inferred from homology"/>
<keyword evidence="2" id="KW-0540">Nuclease</keyword>
<reference evidence="9 10" key="1">
    <citation type="submission" date="2019-10" db="EMBL/GenBank/DDBJ databases">
        <title>Genome sequence of Phaeocystidibacter marisrubri JCM30614 (type strain).</title>
        <authorList>
            <person name="Bowman J.P."/>
        </authorList>
    </citation>
    <scope>NUCLEOTIDE SEQUENCE [LARGE SCALE GENOMIC DNA]</scope>
    <source>
        <strain evidence="9 10">JCM 30614</strain>
    </source>
</reference>
<feature type="domain" description="Endoribonuclease YicC-like N-terminal" evidence="7">
    <location>
        <begin position="2"/>
        <end position="153"/>
    </location>
</feature>
<gene>
    <name evidence="9" type="ORF">F8C82_11510</name>
</gene>
<evidence type="ECO:0000313" key="9">
    <source>
        <dbReference type="EMBL" id="KAB2816304.1"/>
    </source>
</evidence>
<evidence type="ECO:0000256" key="2">
    <source>
        <dbReference type="ARBA" id="ARBA00022722"/>
    </source>
</evidence>
<evidence type="ECO:0000256" key="6">
    <source>
        <dbReference type="SAM" id="Coils"/>
    </source>
</evidence>
<feature type="coiled-coil region" evidence="6">
    <location>
        <begin position="175"/>
        <end position="202"/>
    </location>
</feature>
<dbReference type="NCBIfam" id="TIGR00255">
    <property type="entry name" value="YicC/YloC family endoribonuclease"/>
    <property type="match status" value="1"/>
</dbReference>
<name>A0A6L3ZG43_9FLAO</name>
<evidence type="ECO:0000256" key="4">
    <source>
        <dbReference type="ARBA" id="ARBA00022801"/>
    </source>
</evidence>
<keyword evidence="6" id="KW-0175">Coiled coil</keyword>
<dbReference type="Pfam" id="PF03755">
    <property type="entry name" value="YicC-like_N"/>
    <property type="match status" value="1"/>
</dbReference>
<keyword evidence="10" id="KW-1185">Reference proteome</keyword>
<evidence type="ECO:0000313" key="10">
    <source>
        <dbReference type="Proteomes" id="UP000484164"/>
    </source>
</evidence>
<dbReference type="Pfam" id="PF08340">
    <property type="entry name" value="YicC-like_C"/>
    <property type="match status" value="1"/>
</dbReference>
<dbReference type="GO" id="GO:0004521">
    <property type="term" value="F:RNA endonuclease activity"/>
    <property type="evidence" value="ECO:0007669"/>
    <property type="project" value="InterPro"/>
</dbReference>
<protein>
    <submittedName>
        <fullName evidence="9">YicC family protein</fullName>
    </submittedName>
</protein>
<comment type="cofactor">
    <cofactor evidence="1">
        <name>a divalent metal cation</name>
        <dbReference type="ChEBI" id="CHEBI:60240"/>
    </cofactor>
</comment>
<comment type="similarity">
    <text evidence="5">Belongs to the YicC/YloC family.</text>
</comment>